<proteinExistence type="predicted"/>
<name>A0A512TLA7_CLOBU</name>
<comment type="caution">
    <text evidence="1">The sequence shown here is derived from an EMBL/GenBank/DDBJ whole genome shotgun (WGS) entry which is preliminary data.</text>
</comment>
<dbReference type="AlphaFoldDB" id="A0A512TLA7"/>
<gene>
    <name evidence="1" type="ORF">CBU02nite_13370</name>
</gene>
<protein>
    <submittedName>
        <fullName evidence="1">Uncharacterized protein</fullName>
    </submittedName>
</protein>
<reference evidence="1 2" key="1">
    <citation type="submission" date="2019-07" db="EMBL/GenBank/DDBJ databases">
        <title>Whole genome shotgun sequence of Clostridium butyricum NBRC 3858.</title>
        <authorList>
            <person name="Hosoyama A."/>
            <person name="Uohara A."/>
            <person name="Ohji S."/>
            <person name="Ichikawa N."/>
        </authorList>
    </citation>
    <scope>NUCLEOTIDE SEQUENCE [LARGE SCALE GENOMIC DNA]</scope>
    <source>
        <strain evidence="1 2">NBRC 3858</strain>
    </source>
</reference>
<dbReference type="EMBL" id="BKBC01000013">
    <property type="protein sequence ID" value="GEQ20831.1"/>
    <property type="molecule type" value="Genomic_DNA"/>
</dbReference>
<dbReference type="Proteomes" id="UP000321089">
    <property type="component" value="Unassembled WGS sequence"/>
</dbReference>
<accession>A0A512TLA7</accession>
<organism evidence="1 2">
    <name type="scientific">Clostridium butyricum</name>
    <dbReference type="NCBI Taxonomy" id="1492"/>
    <lineage>
        <taxon>Bacteria</taxon>
        <taxon>Bacillati</taxon>
        <taxon>Bacillota</taxon>
        <taxon>Clostridia</taxon>
        <taxon>Eubacteriales</taxon>
        <taxon>Clostridiaceae</taxon>
        <taxon>Clostridium</taxon>
    </lineage>
</organism>
<sequence length="61" mass="6472">MVIAKEINVSLNDVPIEVNEKNSGLIAPLSVATFKGAGEGVPIEVGENKISAEIEARFIYS</sequence>
<evidence type="ECO:0000313" key="1">
    <source>
        <dbReference type="EMBL" id="GEQ20831.1"/>
    </source>
</evidence>
<evidence type="ECO:0000313" key="2">
    <source>
        <dbReference type="Proteomes" id="UP000321089"/>
    </source>
</evidence>